<feature type="compositionally biased region" description="Low complexity" evidence="1">
    <location>
        <begin position="43"/>
        <end position="58"/>
    </location>
</feature>
<protein>
    <submittedName>
        <fullName evidence="2">Putative secreted protein</fullName>
    </submittedName>
</protein>
<reference evidence="2" key="1">
    <citation type="submission" date="2018-01" db="EMBL/GenBank/DDBJ databases">
        <title>An insight into the sialome of Amazonian anophelines.</title>
        <authorList>
            <person name="Ribeiro J.M."/>
            <person name="Scarpassa V."/>
            <person name="Calvo E."/>
        </authorList>
    </citation>
    <scope>NUCLEOTIDE SEQUENCE</scope>
</reference>
<evidence type="ECO:0000256" key="1">
    <source>
        <dbReference type="SAM" id="MobiDB-lite"/>
    </source>
</evidence>
<organism evidence="2">
    <name type="scientific">Anopheles darlingi</name>
    <name type="common">Mosquito</name>
    <dbReference type="NCBI Taxonomy" id="43151"/>
    <lineage>
        <taxon>Eukaryota</taxon>
        <taxon>Metazoa</taxon>
        <taxon>Ecdysozoa</taxon>
        <taxon>Arthropoda</taxon>
        <taxon>Hexapoda</taxon>
        <taxon>Insecta</taxon>
        <taxon>Pterygota</taxon>
        <taxon>Neoptera</taxon>
        <taxon>Endopterygota</taxon>
        <taxon>Diptera</taxon>
        <taxon>Nematocera</taxon>
        <taxon>Culicoidea</taxon>
        <taxon>Culicidae</taxon>
        <taxon>Anophelinae</taxon>
        <taxon>Anopheles</taxon>
    </lineage>
</organism>
<proteinExistence type="predicted"/>
<dbReference type="EMBL" id="GGFL01011049">
    <property type="protein sequence ID" value="MBW75227.1"/>
    <property type="molecule type" value="Transcribed_RNA"/>
</dbReference>
<sequence>MFCLLIMLASRAMAALKLSNKSGFMRSKRGTSSCASELAVHRSNPSVSPSASPSSGVVVDDDDDASSLSA</sequence>
<dbReference type="AlphaFoldDB" id="A0A2M4DCD1"/>
<accession>A0A2M4DCD1</accession>
<feature type="region of interest" description="Disordered" evidence="1">
    <location>
        <begin position="35"/>
        <end position="70"/>
    </location>
</feature>
<feature type="compositionally biased region" description="Acidic residues" evidence="1">
    <location>
        <begin position="59"/>
        <end position="70"/>
    </location>
</feature>
<evidence type="ECO:0000313" key="2">
    <source>
        <dbReference type="EMBL" id="MBW75227.1"/>
    </source>
</evidence>
<name>A0A2M4DCD1_ANODA</name>